<dbReference type="InterPro" id="IPR011050">
    <property type="entry name" value="Pectin_lyase_fold/virulence"/>
</dbReference>
<protein>
    <submittedName>
        <fullName evidence="2">Autotransporter-associated beta strand repeat protein</fullName>
    </submittedName>
</protein>
<reference evidence="2 3" key="1">
    <citation type="submission" date="2019-02" db="EMBL/GenBank/DDBJ databases">
        <title>Deep-cultivation of Planctomycetes and their phenomic and genomic characterization uncovers novel biology.</title>
        <authorList>
            <person name="Wiegand S."/>
            <person name="Jogler M."/>
            <person name="Boedeker C."/>
            <person name="Pinto D."/>
            <person name="Vollmers J."/>
            <person name="Rivas-Marin E."/>
            <person name="Kohn T."/>
            <person name="Peeters S.H."/>
            <person name="Heuer A."/>
            <person name="Rast P."/>
            <person name="Oberbeckmann S."/>
            <person name="Bunk B."/>
            <person name="Jeske O."/>
            <person name="Meyerdierks A."/>
            <person name="Storesund J.E."/>
            <person name="Kallscheuer N."/>
            <person name="Luecker S."/>
            <person name="Lage O.M."/>
            <person name="Pohl T."/>
            <person name="Merkel B.J."/>
            <person name="Hornburger P."/>
            <person name="Mueller R.-W."/>
            <person name="Bruemmer F."/>
            <person name="Labrenz M."/>
            <person name="Spormann A.M."/>
            <person name="Op den Camp H."/>
            <person name="Overmann J."/>
            <person name="Amann R."/>
            <person name="Jetten M.S.M."/>
            <person name="Mascher T."/>
            <person name="Medema M.H."/>
            <person name="Devos D.P."/>
            <person name="Kaster A.-K."/>
            <person name="Ovreas L."/>
            <person name="Rohde M."/>
            <person name="Galperin M.Y."/>
            <person name="Jogler C."/>
        </authorList>
    </citation>
    <scope>NUCLEOTIDE SEQUENCE [LARGE SCALE GENOMIC DNA]</scope>
    <source>
        <strain evidence="2 3">Pla175</strain>
    </source>
</reference>
<gene>
    <name evidence="2" type="ORF">Pla175_28420</name>
</gene>
<evidence type="ECO:0000313" key="3">
    <source>
        <dbReference type="Proteomes" id="UP000317429"/>
    </source>
</evidence>
<dbReference type="KEGG" id="pnd:Pla175_28420"/>
<keyword evidence="3" id="KW-1185">Reference proteome</keyword>
<evidence type="ECO:0000256" key="1">
    <source>
        <dbReference type="ARBA" id="ARBA00022729"/>
    </source>
</evidence>
<dbReference type="EMBL" id="CP036291">
    <property type="protein sequence ID" value="QDU89452.1"/>
    <property type="molecule type" value="Genomic_DNA"/>
</dbReference>
<dbReference type="Pfam" id="PF12951">
    <property type="entry name" value="PATR"/>
    <property type="match status" value="2"/>
</dbReference>
<dbReference type="SUPFAM" id="SSF51126">
    <property type="entry name" value="Pectin lyase-like"/>
    <property type="match status" value="2"/>
</dbReference>
<name>A0A518DD96_9BACT</name>
<dbReference type="AlphaFoldDB" id="A0A518DD96"/>
<dbReference type="InterPro" id="IPR013425">
    <property type="entry name" value="Autotrns_rpt"/>
</dbReference>
<dbReference type="RefSeq" id="WP_145286012.1">
    <property type="nucleotide sequence ID" value="NZ_CP036291.1"/>
</dbReference>
<dbReference type="NCBIfam" id="TIGR02601">
    <property type="entry name" value="autotrns_rpt"/>
    <property type="match status" value="1"/>
</dbReference>
<keyword evidence="1" id="KW-0732">Signal</keyword>
<dbReference type="Proteomes" id="UP000317429">
    <property type="component" value="Chromosome"/>
</dbReference>
<organism evidence="2 3">
    <name type="scientific">Pirellulimonas nuda</name>
    <dbReference type="NCBI Taxonomy" id="2528009"/>
    <lineage>
        <taxon>Bacteria</taxon>
        <taxon>Pseudomonadati</taxon>
        <taxon>Planctomycetota</taxon>
        <taxon>Planctomycetia</taxon>
        <taxon>Pirellulales</taxon>
        <taxon>Lacipirellulaceae</taxon>
        <taxon>Pirellulimonas</taxon>
    </lineage>
</organism>
<sequence length="1226" mass="122428">MRKPIRLSSVVFALAGWLLTVPALALDFEWDLGAGSDLWDAIVTTPNLDTNWSLNQFPAEPDNIILTAASVAGPQTIDLGGATRTINRLATNGVDGAYTFTNGLLELGLSAGNALLTDNGGGDLVLDADVLLHPDPDSTQRFNVATTGGSITVNGDVSTAQATGITTLMLTSRNDTIVPSVAVSGVISDGAGRVQLVAGFNSDLANHTGVVRVTGANTFTGSVGVNAAILEFDSIANVGGPANALGQAPMVDSAILLGLTDGGGTDRAALRYTGSGHTSDRAIRLSGNNNDSGVIEASGTGALVLTGPVTNPVNGQFLRLGGVSTLDNTLAGTISPGAGAAVTSVVKEGAGKWVVSGSSPDLDGSITVASGRLELSGSIGTTTSNAGAFQVNNAGEFTLDGGYLAASNLSKSPGGVINFRSGTIRVTNASNSPSTFTGPLSIGIGGAGVVQLQGGSKSFDDVTLQGADDTLELGGSGTWEFTSLNNSAGGQIVSTNNATTVRIAGGTFTDRIDSGSRTFSADLTGTGGYTKQGAGTIVFDQSTQHDYTGPTRIDGGTLELAGTSGLPRTPTFIAAGATLVVANNVNGDATGGTTGTGTVVTGAGSGFAVEPSSGVFDFAGAITGAGNFVKRLAGTQVLSGDSDYTGPTEVVADGGTLRIAANGSVAGTSGVTYSSNATLHIAGGTLDTPGNVRPLANSAELLITGGLLKANAIDRSVSTQYLSPVTWTGGTIHLLSAITITNSQTAIDRPLPGVVTLDADMALVSDETITVTSGGALVLDGGAVDAADLPVTGTGGVEFNSGSIRLRSDQTLNAVRLAELDVATPLSANRSFTIDGAATVEAPLVLAGGTLSAGQIVNPGELILSSGVLEVTGGDLTIAADETVDVTSGMTIDVTSGGLVNDGELNAINAVLSFAGGVTNNGDINLINSTVNGDLVNGPGGAATLLGSNIFGDDLEMSATSALILGIEGPDQFDTVAVGGAATIDGLLSVALAGDFTPAAGQQFEVLTATSLVDQGLALVGPSASQFNLVVTGTSLLLQATGGLAGDYNADGVVNAADYTVWRDGLGVAFSQGDYDVWVANFGATAPALLTSVPEPAAGLLLLIAVAAVQKMAVELKAAGPSAASSRRAQLAEVQLTSLGVPTGQRSVGATGSTAKVDGYLRAVQDAAGHRCEFVLGCTRVDWAISETAWPEPDLREVISTNSSLEDIRTGCDEAEAGLEPLVGNF</sequence>
<proteinExistence type="predicted"/>
<evidence type="ECO:0000313" key="2">
    <source>
        <dbReference type="EMBL" id="QDU89452.1"/>
    </source>
</evidence>
<accession>A0A518DD96</accession>
<dbReference type="OrthoDB" id="228486at2"/>